<dbReference type="InterPro" id="IPR015797">
    <property type="entry name" value="NUDIX_hydrolase-like_dom_sf"/>
</dbReference>
<dbReference type="GO" id="GO:0016818">
    <property type="term" value="F:hydrolase activity, acting on acid anhydrides, in phosphorus-containing anhydrides"/>
    <property type="evidence" value="ECO:0007669"/>
    <property type="project" value="InterPro"/>
</dbReference>
<comment type="cofactor">
    <cofactor evidence="2">
        <name>Mg(2+)</name>
        <dbReference type="ChEBI" id="CHEBI:18420"/>
    </cofactor>
</comment>
<gene>
    <name evidence="8" type="ORF">PGB34_19735</name>
</gene>
<evidence type="ECO:0000256" key="2">
    <source>
        <dbReference type="ARBA" id="ARBA00001946"/>
    </source>
</evidence>
<dbReference type="RefSeq" id="WP_271429816.1">
    <property type="nucleotide sequence ID" value="NZ_JAQIPB010000010.1"/>
</dbReference>
<evidence type="ECO:0000259" key="7">
    <source>
        <dbReference type="PROSITE" id="PS51462"/>
    </source>
</evidence>
<dbReference type="Proteomes" id="UP001212602">
    <property type="component" value="Unassembled WGS sequence"/>
</dbReference>
<dbReference type="GO" id="GO:0046872">
    <property type="term" value="F:metal ion binding"/>
    <property type="evidence" value="ECO:0007669"/>
    <property type="project" value="UniProtKB-KW"/>
</dbReference>
<dbReference type="Gene3D" id="3.90.79.10">
    <property type="entry name" value="Nucleoside Triphosphate Pyrophosphohydrolase"/>
    <property type="match status" value="1"/>
</dbReference>
<dbReference type="PROSITE" id="PS51462">
    <property type="entry name" value="NUDIX"/>
    <property type="match status" value="1"/>
</dbReference>
<dbReference type="InterPro" id="IPR000086">
    <property type="entry name" value="NUDIX_hydrolase_dom"/>
</dbReference>
<reference evidence="8" key="1">
    <citation type="submission" date="2023-01" db="EMBL/GenBank/DDBJ databases">
        <title>Xenophilus mangrovi sp. nov., isolated from soil of Mangrove nature reserve.</title>
        <authorList>
            <person name="Xu S."/>
            <person name="Liu Z."/>
            <person name="Xu Y."/>
        </authorList>
    </citation>
    <scope>NUCLEOTIDE SEQUENCE</scope>
    <source>
        <strain evidence="8">YW8</strain>
    </source>
</reference>
<protein>
    <submittedName>
        <fullName evidence="8">NUDIX domain-containing protein</fullName>
    </submittedName>
</protein>
<keyword evidence="3" id="KW-0479">Metal-binding</keyword>
<dbReference type="InterPro" id="IPR039121">
    <property type="entry name" value="NUDT19"/>
</dbReference>
<evidence type="ECO:0000313" key="8">
    <source>
        <dbReference type="EMBL" id="MDA7418608.1"/>
    </source>
</evidence>
<dbReference type="AlphaFoldDB" id="A0AAE3NBP3"/>
<keyword evidence="6" id="KW-0464">Manganese</keyword>
<dbReference type="PANTHER" id="PTHR12318:SF0">
    <property type="entry name" value="ACYL-COENZYME A DIPHOSPHATASE NUDT19"/>
    <property type="match status" value="1"/>
</dbReference>
<proteinExistence type="predicted"/>
<evidence type="ECO:0000256" key="1">
    <source>
        <dbReference type="ARBA" id="ARBA00001936"/>
    </source>
</evidence>
<sequence>MPEPHPASPSPAPALPQAAASVLMVRDGAAGLEVYLLRRHEQASVLGGAWVFPGGKVDAADAAPALQAHIDLPAQALQQRLAESEIDRAAAAALHVAAAREVFEECGVLFAHGPASQLPLDAPRDADFGALLRQHDLRLNTATLRPWSRWVTPVQSLFINTRRFDTRFFIAALPEGQQPEPDARESSDGRWFTPREALQRYWEGEMLLVPPQLMSLAHLARHAGTADLLAAAAARAPHCVRPEVFEHEGARAIAYPGDPRHPEPGPVMPGPLRLVQRGARMEPAGGLADFLA</sequence>
<keyword evidence="9" id="KW-1185">Reference proteome</keyword>
<dbReference type="SUPFAM" id="SSF55811">
    <property type="entry name" value="Nudix"/>
    <property type="match status" value="1"/>
</dbReference>
<comment type="cofactor">
    <cofactor evidence="1">
        <name>Mn(2+)</name>
        <dbReference type="ChEBI" id="CHEBI:29035"/>
    </cofactor>
</comment>
<dbReference type="PANTHER" id="PTHR12318">
    <property type="entry name" value="TESTOSTERONE-REGULATED PROTEIN RP2"/>
    <property type="match status" value="1"/>
</dbReference>
<evidence type="ECO:0000256" key="3">
    <source>
        <dbReference type="ARBA" id="ARBA00022723"/>
    </source>
</evidence>
<name>A0AAE3NBP3_9BURK</name>
<feature type="domain" description="Nudix hydrolase" evidence="7">
    <location>
        <begin position="15"/>
        <end position="214"/>
    </location>
</feature>
<accession>A0AAE3NBP3</accession>
<organism evidence="8 9">
    <name type="scientific">Xenophilus arseniciresistens</name>
    <dbReference type="NCBI Taxonomy" id="1283306"/>
    <lineage>
        <taxon>Bacteria</taxon>
        <taxon>Pseudomonadati</taxon>
        <taxon>Pseudomonadota</taxon>
        <taxon>Betaproteobacteria</taxon>
        <taxon>Burkholderiales</taxon>
        <taxon>Comamonadaceae</taxon>
        <taxon>Xenophilus</taxon>
    </lineage>
</organism>
<evidence type="ECO:0000256" key="4">
    <source>
        <dbReference type="ARBA" id="ARBA00022801"/>
    </source>
</evidence>
<comment type="caution">
    <text evidence="8">The sequence shown here is derived from an EMBL/GenBank/DDBJ whole genome shotgun (WGS) entry which is preliminary data.</text>
</comment>
<dbReference type="CDD" id="cd18870">
    <property type="entry name" value="NUDIX_AcylCoAdiphos_Nudt19"/>
    <property type="match status" value="1"/>
</dbReference>
<evidence type="ECO:0000256" key="6">
    <source>
        <dbReference type="ARBA" id="ARBA00023211"/>
    </source>
</evidence>
<evidence type="ECO:0000256" key="5">
    <source>
        <dbReference type="ARBA" id="ARBA00022842"/>
    </source>
</evidence>
<dbReference type="EMBL" id="JAQIPB010000010">
    <property type="protein sequence ID" value="MDA7418608.1"/>
    <property type="molecule type" value="Genomic_DNA"/>
</dbReference>
<evidence type="ECO:0000313" key="9">
    <source>
        <dbReference type="Proteomes" id="UP001212602"/>
    </source>
</evidence>
<keyword evidence="5" id="KW-0460">Magnesium</keyword>
<keyword evidence="4" id="KW-0378">Hydrolase</keyword>